<dbReference type="EMBL" id="MU853421">
    <property type="protein sequence ID" value="KAK4131908.1"/>
    <property type="molecule type" value="Genomic_DNA"/>
</dbReference>
<dbReference type="Pfam" id="PF03224">
    <property type="entry name" value="V-ATPase_H_N"/>
    <property type="match status" value="1"/>
</dbReference>
<dbReference type="GO" id="GO:0000221">
    <property type="term" value="C:vacuolar proton-transporting V-type ATPase, V1 domain"/>
    <property type="evidence" value="ECO:0007669"/>
    <property type="project" value="InterPro"/>
</dbReference>
<dbReference type="PANTHER" id="PTHR10698">
    <property type="entry name" value="V-TYPE PROTON ATPASE SUBUNIT H"/>
    <property type="match status" value="1"/>
</dbReference>
<dbReference type="FunFam" id="1.25.10.10:FF:000326">
    <property type="entry name" value="V-type proton ATPase subunit H"/>
    <property type="match status" value="1"/>
</dbReference>
<accession>A0AAN6UF97</accession>
<proteinExistence type="inferred from homology"/>
<dbReference type="SUPFAM" id="SSF54975">
    <property type="entry name" value="Acylphosphatase/BLUF domain-like"/>
    <property type="match status" value="1"/>
</dbReference>
<keyword evidence="3" id="KW-0375">Hydrogen ion transport</keyword>
<feature type="domain" description="Acylphosphatase-like" evidence="7">
    <location>
        <begin position="483"/>
        <end position="552"/>
    </location>
</feature>
<comment type="caution">
    <text evidence="5">Lacks conserved residue(s) required for the propagation of feature annotation.</text>
</comment>
<comment type="similarity">
    <text evidence="6">Belongs to the acylphosphatase family.</text>
</comment>
<keyword evidence="4" id="KW-0406">Ion transport</keyword>
<evidence type="ECO:0000256" key="6">
    <source>
        <dbReference type="RuleBase" id="RU004168"/>
    </source>
</evidence>
<dbReference type="AlphaFoldDB" id="A0AAN6UF97"/>
<sequence length="552" mass="61009">MLLDPPTYLASLQSNIRQRPIPWDGAVRAGTLTEEQLARIRAVDKVKRDVRKQTVEADLDGYRTLFVGAPGKKSVLESAAKRQDVVQYLLVLLGDLLANIPALATALLQNGDPYPHFLPLLAHSSNTDDPIPLLTSTVLVSLLAGSRDESPATVDKALPVIFSYLSSLTKNPDAGLQDIGVQEYSSLLYGGAPRRQFWRQRSETVAPLIDILRAAAGVGSGDVSANLWSGTTTATARSGLEGSLGGGVGLQLLYRVLLVLWQLSFEAAAIGDDLNDEYDIVLLYTQLLRLSPKEKTTRLLVSTLLNLLTTNQNTLLPTAVLARLPALLQNLQTRQFADPDLREDLGALRDLLEEYTKTKTTFDEYVAEVNSGHLRWSPPHRNTVFWAENARKILEFENGALLRRLADLMKKPWDNDKAVLAIACNDIGCLVREVPEKRSQLERLGLKTRVMELMAEADENVRWESLRALGGWLQYSFDKNASTRHQAIAHSLTGWVRNTDNNQVEGEAQGAEDALASFLRLVDKGPKHAQVVRLDTEERAVVDGEAGFEIRR</sequence>
<dbReference type="Gene3D" id="1.25.10.10">
    <property type="entry name" value="Leucine-rich Repeat Variant"/>
    <property type="match status" value="1"/>
</dbReference>
<protein>
    <submittedName>
        <fullName evidence="8">ARM repeat-containing protein</fullName>
    </submittedName>
</protein>
<evidence type="ECO:0000256" key="1">
    <source>
        <dbReference type="ARBA" id="ARBA00008613"/>
    </source>
</evidence>
<dbReference type="Pfam" id="PF11698">
    <property type="entry name" value="V-ATPase_H_C"/>
    <property type="match status" value="1"/>
</dbReference>
<dbReference type="GO" id="GO:0046961">
    <property type="term" value="F:proton-transporting ATPase activity, rotational mechanism"/>
    <property type="evidence" value="ECO:0007669"/>
    <property type="project" value="InterPro"/>
</dbReference>
<dbReference type="InterPro" id="IPR016024">
    <property type="entry name" value="ARM-type_fold"/>
</dbReference>
<evidence type="ECO:0000313" key="9">
    <source>
        <dbReference type="Proteomes" id="UP001304895"/>
    </source>
</evidence>
<dbReference type="PROSITE" id="PS51160">
    <property type="entry name" value="ACYLPHOSPHATASE_3"/>
    <property type="match status" value="1"/>
</dbReference>
<dbReference type="Pfam" id="PF00708">
    <property type="entry name" value="Acylphosphatase"/>
    <property type="match status" value="1"/>
</dbReference>
<dbReference type="FunFam" id="1.25.40.150:FF:000002">
    <property type="entry name" value="V-type proton ATPase subunit H"/>
    <property type="match status" value="1"/>
</dbReference>
<dbReference type="InterPro" id="IPR011987">
    <property type="entry name" value="ATPase_V1-cplx_hsu_C"/>
</dbReference>
<keyword evidence="2" id="KW-0813">Transport</keyword>
<dbReference type="Proteomes" id="UP001304895">
    <property type="component" value="Unassembled WGS sequence"/>
</dbReference>
<dbReference type="InterPro" id="IPR036046">
    <property type="entry name" value="Acylphosphatase-like_dom_sf"/>
</dbReference>
<reference evidence="8" key="1">
    <citation type="journal article" date="2023" name="Mol. Phylogenet. Evol.">
        <title>Genome-scale phylogeny and comparative genomics of the fungal order Sordariales.</title>
        <authorList>
            <person name="Hensen N."/>
            <person name="Bonometti L."/>
            <person name="Westerberg I."/>
            <person name="Brannstrom I.O."/>
            <person name="Guillou S."/>
            <person name="Cros-Aarteil S."/>
            <person name="Calhoun S."/>
            <person name="Haridas S."/>
            <person name="Kuo A."/>
            <person name="Mondo S."/>
            <person name="Pangilinan J."/>
            <person name="Riley R."/>
            <person name="LaButti K."/>
            <person name="Andreopoulos B."/>
            <person name="Lipzen A."/>
            <person name="Chen C."/>
            <person name="Yan M."/>
            <person name="Daum C."/>
            <person name="Ng V."/>
            <person name="Clum A."/>
            <person name="Steindorff A."/>
            <person name="Ohm R.A."/>
            <person name="Martin F."/>
            <person name="Silar P."/>
            <person name="Natvig D.O."/>
            <person name="Lalanne C."/>
            <person name="Gautier V."/>
            <person name="Ament-Velasquez S.L."/>
            <person name="Kruys A."/>
            <person name="Hutchinson M.I."/>
            <person name="Powell A.J."/>
            <person name="Barry K."/>
            <person name="Miller A.N."/>
            <person name="Grigoriev I.V."/>
            <person name="Debuchy R."/>
            <person name="Gladieux P."/>
            <person name="Hiltunen Thoren M."/>
            <person name="Johannesson H."/>
        </authorList>
    </citation>
    <scope>NUCLEOTIDE SEQUENCE</scope>
    <source>
        <strain evidence="8">CBS 123565</strain>
    </source>
</reference>
<dbReference type="InterPro" id="IPR038497">
    <property type="entry name" value="ATPase_V1-cplx_hsu_C_sf"/>
</dbReference>
<comment type="similarity">
    <text evidence="1">Belongs to the V-ATPase H subunit family.</text>
</comment>
<evidence type="ECO:0000256" key="3">
    <source>
        <dbReference type="ARBA" id="ARBA00022781"/>
    </source>
</evidence>
<gene>
    <name evidence="8" type="ORF">BT67DRAFT_407921</name>
</gene>
<evidence type="ECO:0000259" key="7">
    <source>
        <dbReference type="PROSITE" id="PS51160"/>
    </source>
</evidence>
<reference evidence="8" key="2">
    <citation type="submission" date="2023-05" db="EMBL/GenBank/DDBJ databases">
        <authorList>
            <consortium name="Lawrence Berkeley National Laboratory"/>
            <person name="Steindorff A."/>
            <person name="Hensen N."/>
            <person name="Bonometti L."/>
            <person name="Westerberg I."/>
            <person name="Brannstrom I.O."/>
            <person name="Guillou S."/>
            <person name="Cros-Aarteil S."/>
            <person name="Calhoun S."/>
            <person name="Haridas S."/>
            <person name="Kuo A."/>
            <person name="Mondo S."/>
            <person name="Pangilinan J."/>
            <person name="Riley R."/>
            <person name="Labutti K."/>
            <person name="Andreopoulos B."/>
            <person name="Lipzen A."/>
            <person name="Chen C."/>
            <person name="Yanf M."/>
            <person name="Daum C."/>
            <person name="Ng V."/>
            <person name="Clum A."/>
            <person name="Ohm R."/>
            <person name="Martin F."/>
            <person name="Silar P."/>
            <person name="Natvig D."/>
            <person name="Lalanne C."/>
            <person name="Gautier V."/>
            <person name="Ament-Velasquez S.L."/>
            <person name="Kruys A."/>
            <person name="Hutchinson M.I."/>
            <person name="Powell A.J."/>
            <person name="Barry K."/>
            <person name="Miller A.N."/>
            <person name="Grigoriev I.V."/>
            <person name="Debuchy R."/>
            <person name="Gladieux P."/>
            <person name="Thoren M.H."/>
            <person name="Johannesson H."/>
        </authorList>
    </citation>
    <scope>NUCLEOTIDE SEQUENCE</scope>
    <source>
        <strain evidence="8">CBS 123565</strain>
    </source>
</reference>
<dbReference type="GO" id="GO:0000329">
    <property type="term" value="C:fungal-type vacuole membrane"/>
    <property type="evidence" value="ECO:0007669"/>
    <property type="project" value="TreeGrafter"/>
</dbReference>
<evidence type="ECO:0000256" key="5">
    <source>
        <dbReference type="PROSITE-ProRule" id="PRU00520"/>
    </source>
</evidence>
<dbReference type="Gene3D" id="3.30.70.100">
    <property type="match status" value="1"/>
</dbReference>
<dbReference type="Gene3D" id="1.25.40.150">
    <property type="entry name" value="V-type ATPase, subunit H, C-terminal domain"/>
    <property type="match status" value="1"/>
</dbReference>
<name>A0AAN6UF97_9PEZI</name>
<evidence type="ECO:0000256" key="4">
    <source>
        <dbReference type="ARBA" id="ARBA00023065"/>
    </source>
</evidence>
<dbReference type="InterPro" id="IPR001792">
    <property type="entry name" value="Acylphosphatase-like_dom"/>
</dbReference>
<dbReference type="InterPro" id="IPR004908">
    <property type="entry name" value="ATPase_V1-cplx_hsu"/>
</dbReference>
<comment type="caution">
    <text evidence="8">The sequence shown here is derived from an EMBL/GenBank/DDBJ whole genome shotgun (WGS) entry which is preliminary data.</text>
</comment>
<keyword evidence="9" id="KW-1185">Reference proteome</keyword>
<dbReference type="SUPFAM" id="SSF48371">
    <property type="entry name" value="ARM repeat"/>
    <property type="match status" value="1"/>
</dbReference>
<organism evidence="8 9">
    <name type="scientific">Trichocladium antarcticum</name>
    <dbReference type="NCBI Taxonomy" id="1450529"/>
    <lineage>
        <taxon>Eukaryota</taxon>
        <taxon>Fungi</taxon>
        <taxon>Dikarya</taxon>
        <taxon>Ascomycota</taxon>
        <taxon>Pezizomycotina</taxon>
        <taxon>Sordariomycetes</taxon>
        <taxon>Sordariomycetidae</taxon>
        <taxon>Sordariales</taxon>
        <taxon>Chaetomiaceae</taxon>
        <taxon>Trichocladium</taxon>
    </lineage>
</organism>
<evidence type="ECO:0000313" key="8">
    <source>
        <dbReference type="EMBL" id="KAK4131908.1"/>
    </source>
</evidence>
<dbReference type="InterPro" id="IPR011989">
    <property type="entry name" value="ARM-like"/>
</dbReference>
<dbReference type="PANTHER" id="PTHR10698:SF0">
    <property type="entry name" value="V-TYPE PROTON ATPASE SUBUNIT H"/>
    <property type="match status" value="1"/>
</dbReference>
<evidence type="ECO:0000256" key="2">
    <source>
        <dbReference type="ARBA" id="ARBA00022448"/>
    </source>
</evidence>